<dbReference type="Pfam" id="PF06612">
    <property type="entry name" value="DUF1146"/>
    <property type="match status" value="1"/>
</dbReference>
<keyword evidence="3" id="KW-1185">Reference proteome</keyword>
<dbReference type="Proteomes" id="UP001235343">
    <property type="component" value="Unassembled WGS sequence"/>
</dbReference>
<dbReference type="InterPro" id="IPR009526">
    <property type="entry name" value="DUF1146"/>
</dbReference>
<feature type="transmembrane region" description="Helical" evidence="1">
    <location>
        <begin position="43"/>
        <end position="63"/>
    </location>
</feature>
<accession>A0ABT7KZC1</accession>
<evidence type="ECO:0000313" key="3">
    <source>
        <dbReference type="Proteomes" id="UP001235343"/>
    </source>
</evidence>
<comment type="caution">
    <text evidence="2">The sequence shown here is derived from an EMBL/GenBank/DDBJ whole genome shotgun (WGS) entry which is preliminary data.</text>
</comment>
<dbReference type="RefSeq" id="WP_285929754.1">
    <property type="nucleotide sequence ID" value="NZ_JASTZU010000001.1"/>
</dbReference>
<feature type="transmembrane region" description="Helical" evidence="1">
    <location>
        <begin position="12"/>
        <end position="31"/>
    </location>
</feature>
<reference evidence="2 3" key="1">
    <citation type="submission" date="2023-06" db="EMBL/GenBank/DDBJ databases">
        <title>Aquibacillus rhizosphaerae LR5S19.</title>
        <authorList>
            <person name="Sun J.-Q."/>
        </authorList>
    </citation>
    <scope>NUCLEOTIDE SEQUENCE [LARGE SCALE GENOMIC DNA]</scope>
    <source>
        <strain evidence="2 3">LR5S19</strain>
    </source>
</reference>
<dbReference type="EMBL" id="JASTZU010000001">
    <property type="protein sequence ID" value="MDL4838856.1"/>
    <property type="molecule type" value="Genomic_DNA"/>
</dbReference>
<keyword evidence="1" id="KW-0472">Membrane</keyword>
<name>A0ABT7KZC1_9BACI</name>
<evidence type="ECO:0000256" key="1">
    <source>
        <dbReference type="SAM" id="Phobius"/>
    </source>
</evidence>
<protein>
    <submittedName>
        <fullName evidence="2">DUF1146 family protein</fullName>
    </submittedName>
</protein>
<keyword evidence="1" id="KW-1133">Transmembrane helix</keyword>
<organism evidence="2 3">
    <name type="scientific">Aquibacillus rhizosphaerae</name>
    <dbReference type="NCBI Taxonomy" id="3051431"/>
    <lineage>
        <taxon>Bacteria</taxon>
        <taxon>Bacillati</taxon>
        <taxon>Bacillota</taxon>
        <taxon>Bacilli</taxon>
        <taxon>Bacillales</taxon>
        <taxon>Bacillaceae</taxon>
        <taxon>Aquibacillus</taxon>
    </lineage>
</organism>
<proteinExistence type="predicted"/>
<sequence length="76" mass="9016">MQLLGQDALISMISHIVFIIITWQVLQSLNFDQLFRKTRTYEARILIIFITIAIGTTVSNFFLDFLRWSEQLVYLF</sequence>
<evidence type="ECO:0000313" key="2">
    <source>
        <dbReference type="EMBL" id="MDL4838856.1"/>
    </source>
</evidence>
<gene>
    <name evidence="2" type="ORF">QQS35_00005</name>
</gene>
<dbReference type="NCBIfam" id="TIGR02327">
    <property type="entry name" value="int_mem_ywzB"/>
    <property type="match status" value="1"/>
</dbReference>
<keyword evidence="1" id="KW-0812">Transmembrane</keyword>